<proteinExistence type="inferred from homology"/>
<accession>A0A067G7U4</accession>
<reference evidence="8 9" key="1">
    <citation type="submission" date="2014-04" db="EMBL/GenBank/DDBJ databases">
        <authorList>
            <consortium name="International Citrus Genome Consortium"/>
            <person name="Gmitter F."/>
            <person name="Chen C."/>
            <person name="Farmerie W."/>
            <person name="Harkins T."/>
            <person name="Desany B."/>
            <person name="Mohiuddin M."/>
            <person name="Kodira C."/>
            <person name="Borodovsky M."/>
            <person name="Lomsadze A."/>
            <person name="Burns P."/>
            <person name="Jenkins J."/>
            <person name="Prochnik S."/>
            <person name="Shu S."/>
            <person name="Chapman J."/>
            <person name="Pitluck S."/>
            <person name="Schmutz J."/>
            <person name="Rokhsar D."/>
        </authorList>
    </citation>
    <scope>NUCLEOTIDE SEQUENCE</scope>
</reference>
<dbReference type="InterPro" id="IPR004367">
    <property type="entry name" value="Cyclin_C-dom"/>
</dbReference>
<dbReference type="InterPro" id="IPR036915">
    <property type="entry name" value="Cyclin-like_sf"/>
</dbReference>
<dbReference type="Proteomes" id="UP000027120">
    <property type="component" value="Unassembled WGS sequence"/>
</dbReference>
<dbReference type="InterPro" id="IPR013763">
    <property type="entry name" value="Cyclin-like_dom"/>
</dbReference>
<evidence type="ECO:0000256" key="4">
    <source>
        <dbReference type="ARBA" id="ARBA00023306"/>
    </source>
</evidence>
<evidence type="ECO:0000256" key="1">
    <source>
        <dbReference type="ARBA" id="ARBA00009065"/>
    </source>
</evidence>
<dbReference type="SUPFAM" id="SSF47954">
    <property type="entry name" value="Cyclin-like"/>
    <property type="match status" value="2"/>
</dbReference>
<dbReference type="InterPro" id="IPR039361">
    <property type="entry name" value="Cyclin"/>
</dbReference>
<dbReference type="GO" id="GO:0005737">
    <property type="term" value="C:cytoplasm"/>
    <property type="evidence" value="ECO:0000318"/>
    <property type="project" value="GO_Central"/>
</dbReference>
<dbReference type="GO" id="GO:0051301">
    <property type="term" value="P:cell division"/>
    <property type="evidence" value="ECO:0007669"/>
    <property type="project" value="UniProtKB-KW"/>
</dbReference>
<dbReference type="Pfam" id="PF00134">
    <property type="entry name" value="Cyclin_N"/>
    <property type="match status" value="1"/>
</dbReference>
<dbReference type="InterPro" id="IPR006671">
    <property type="entry name" value="Cyclin_N"/>
</dbReference>
<dbReference type="GO" id="GO:0016538">
    <property type="term" value="F:cyclin-dependent protein serine/threonine kinase regulator activity"/>
    <property type="evidence" value="ECO:0000318"/>
    <property type="project" value="GO_Central"/>
</dbReference>
<dbReference type="PANTHER" id="PTHR10177">
    <property type="entry name" value="CYCLINS"/>
    <property type="match status" value="1"/>
</dbReference>
<evidence type="ECO:0000256" key="3">
    <source>
        <dbReference type="ARBA" id="ARBA00023127"/>
    </source>
</evidence>
<dbReference type="Gene3D" id="1.10.472.10">
    <property type="entry name" value="Cyclin-like"/>
    <property type="match status" value="2"/>
</dbReference>
<dbReference type="GO" id="GO:0000307">
    <property type="term" value="C:cyclin-dependent protein kinase holoenzyme complex"/>
    <property type="evidence" value="ECO:0000318"/>
    <property type="project" value="GO_Central"/>
</dbReference>
<dbReference type="GO" id="GO:0005634">
    <property type="term" value="C:nucleus"/>
    <property type="evidence" value="ECO:0000318"/>
    <property type="project" value="GO_Central"/>
</dbReference>
<dbReference type="FunFam" id="1.10.472.10:FF:000060">
    <property type="entry name" value="D6-type cyclin"/>
    <property type="match status" value="1"/>
</dbReference>
<name>A0A067G7U4_CITSI</name>
<keyword evidence="2" id="KW-0132">Cell division</keyword>
<dbReference type="SMR" id="A0A067G7U4"/>
<dbReference type="GO" id="GO:0000082">
    <property type="term" value="P:G1/S transition of mitotic cell cycle"/>
    <property type="evidence" value="ECO:0000318"/>
    <property type="project" value="GO_Central"/>
</dbReference>
<evidence type="ECO:0000313" key="8">
    <source>
        <dbReference type="EMBL" id="KDO75678.1"/>
    </source>
</evidence>
<keyword evidence="4" id="KW-0131">Cell cycle</keyword>
<dbReference type="STRING" id="2711.A0A067G7U4"/>
<keyword evidence="9" id="KW-1185">Reference proteome</keyword>
<dbReference type="SMART" id="SM00385">
    <property type="entry name" value="CYCLIN"/>
    <property type="match status" value="2"/>
</dbReference>
<dbReference type="eggNOG" id="KOG0656">
    <property type="taxonomic scope" value="Eukaryota"/>
</dbReference>
<evidence type="ECO:0000313" key="9">
    <source>
        <dbReference type="Proteomes" id="UP000027120"/>
    </source>
</evidence>
<dbReference type="Pfam" id="PF02984">
    <property type="entry name" value="Cyclin_C"/>
    <property type="match status" value="1"/>
</dbReference>
<dbReference type="CDD" id="cd20544">
    <property type="entry name" value="CYCLIN_AtCycD-like_rpt2"/>
    <property type="match status" value="1"/>
</dbReference>
<sequence length="318" mass="36739">MEFDLENPFTSFEEHQSDTLLDLFATESDHMPSHNFVQCLKITDFYVSLRQETVSLILQIQFACNFEPFISYLAVTYLDRFISRQEIPQGKPWVLRLLAVSCISLAAKMKNTHFPLSKFQGDQKLIFDAQTIHRMELLILDALNWRMRSITPFSFLCFFISLFEPKDPPLTQALKDRATDIIFRAHSEIKLLEFRPSVIAASAVLLSSYELFPLQFPSFKTSILSSDYVNKEDLSKCYDTVQEMVEMDGCESILDTLSSSRTQFSVVDYKCTKSESQQITNSSITTTTMMPEKREIKRRKMNGFCSEGEFQLSRIQNC</sequence>
<feature type="domain" description="Cyclin C-terminal" evidence="7">
    <location>
        <begin position="150"/>
        <end position="276"/>
    </location>
</feature>
<dbReference type="EMBL" id="KK784882">
    <property type="protein sequence ID" value="KDO75678.1"/>
    <property type="molecule type" value="Genomic_DNA"/>
</dbReference>
<evidence type="ECO:0000259" key="6">
    <source>
        <dbReference type="SMART" id="SM00385"/>
    </source>
</evidence>
<dbReference type="AlphaFoldDB" id="A0A067G7U4"/>
<evidence type="ECO:0000256" key="2">
    <source>
        <dbReference type="ARBA" id="ARBA00022618"/>
    </source>
</evidence>
<gene>
    <name evidence="8" type="ORF">CISIN_1g021047mg</name>
</gene>
<protein>
    <recommendedName>
        <fullName evidence="10">Cyclin N-terminal domain-containing protein</fullName>
    </recommendedName>
</protein>
<evidence type="ECO:0000259" key="7">
    <source>
        <dbReference type="SMART" id="SM01332"/>
    </source>
</evidence>
<evidence type="ECO:0008006" key="10">
    <source>
        <dbReference type="Google" id="ProtNLM"/>
    </source>
</evidence>
<dbReference type="PaxDb" id="2711-XP_006467923.1"/>
<evidence type="ECO:0000256" key="5">
    <source>
        <dbReference type="RuleBase" id="RU000383"/>
    </source>
</evidence>
<feature type="domain" description="Cyclin-like" evidence="6">
    <location>
        <begin position="154"/>
        <end position="243"/>
    </location>
</feature>
<keyword evidence="3 5" id="KW-0195">Cyclin</keyword>
<comment type="similarity">
    <text evidence="1">Belongs to the cyclin family. Cyclin D subfamily.</text>
</comment>
<feature type="domain" description="Cyclin-like" evidence="6">
    <location>
        <begin position="55"/>
        <end position="141"/>
    </location>
</feature>
<dbReference type="SMART" id="SM01332">
    <property type="entry name" value="Cyclin_C"/>
    <property type="match status" value="1"/>
</dbReference>
<organism evidence="8 9">
    <name type="scientific">Citrus sinensis</name>
    <name type="common">Sweet orange</name>
    <name type="synonym">Citrus aurantium var. sinensis</name>
    <dbReference type="NCBI Taxonomy" id="2711"/>
    <lineage>
        <taxon>Eukaryota</taxon>
        <taxon>Viridiplantae</taxon>
        <taxon>Streptophyta</taxon>
        <taxon>Embryophyta</taxon>
        <taxon>Tracheophyta</taxon>
        <taxon>Spermatophyta</taxon>
        <taxon>Magnoliopsida</taxon>
        <taxon>eudicotyledons</taxon>
        <taxon>Gunneridae</taxon>
        <taxon>Pentapetalae</taxon>
        <taxon>rosids</taxon>
        <taxon>malvids</taxon>
        <taxon>Sapindales</taxon>
        <taxon>Rutaceae</taxon>
        <taxon>Aurantioideae</taxon>
        <taxon>Citrus</taxon>
    </lineage>
</organism>